<name>A0A6M4JAP3_9MOLU</name>
<keyword evidence="2" id="KW-1185">Reference proteome</keyword>
<dbReference type="Pfam" id="PF02686">
    <property type="entry name" value="GatC"/>
    <property type="match status" value="1"/>
</dbReference>
<reference evidence="1 2" key="1">
    <citation type="submission" date="2020-05" db="EMBL/GenBank/DDBJ databases">
        <title>Novel Mycoplasma species detected in Mirounga angustirostris (northern elephant seal) from the USA.</title>
        <authorList>
            <person name="Volokhov D.V."/>
        </authorList>
    </citation>
    <scope>NUCLEOTIDE SEQUENCE [LARGE SCALE GENOMIC DNA]</scope>
    <source>
        <strain evidence="1 2">Mirounga ES2806-NAS</strain>
    </source>
</reference>
<keyword evidence="1" id="KW-0808">Transferase</keyword>
<dbReference type="EMBL" id="CP053097">
    <property type="protein sequence ID" value="QJR44033.1"/>
    <property type="molecule type" value="Genomic_DNA"/>
</dbReference>
<dbReference type="InterPro" id="IPR036113">
    <property type="entry name" value="Asp/Glu-ADT_sf_sub_c"/>
</dbReference>
<organism evidence="1 2">
    <name type="scientific">Mycoplasma miroungirhinis</name>
    <dbReference type="NCBI Taxonomy" id="754516"/>
    <lineage>
        <taxon>Bacteria</taxon>
        <taxon>Bacillati</taxon>
        <taxon>Mycoplasmatota</taxon>
        <taxon>Mollicutes</taxon>
        <taxon>Mycoplasmataceae</taxon>
        <taxon>Mycoplasma</taxon>
    </lineage>
</organism>
<dbReference type="InterPro" id="IPR003837">
    <property type="entry name" value="GatC"/>
</dbReference>
<dbReference type="RefSeq" id="WP_171112682.1">
    <property type="nucleotide sequence ID" value="NZ_CP053097.1"/>
</dbReference>
<accession>A0A6M4JAP3</accession>
<dbReference type="AlphaFoldDB" id="A0A6M4JAP3"/>
<dbReference type="KEGG" id="mmio:HLA92_01090"/>
<dbReference type="Proteomes" id="UP000502118">
    <property type="component" value="Chromosome"/>
</dbReference>
<evidence type="ECO:0000313" key="1">
    <source>
        <dbReference type="EMBL" id="QJR44033.1"/>
    </source>
</evidence>
<dbReference type="GO" id="GO:0016740">
    <property type="term" value="F:transferase activity"/>
    <property type="evidence" value="ECO:0007669"/>
    <property type="project" value="UniProtKB-KW"/>
</dbReference>
<proteinExistence type="predicted"/>
<dbReference type="GO" id="GO:0006450">
    <property type="term" value="P:regulation of translational fidelity"/>
    <property type="evidence" value="ECO:0007669"/>
    <property type="project" value="InterPro"/>
</dbReference>
<sequence>MEKEKMISLARSLLFEPKEELFKLMSKEHEEIKKQLLLLDKFDLTNIEAMTHINSETINFDLLREDVPHKGLEKEKLLSNAKIHDNDFVIIRKVIND</sequence>
<evidence type="ECO:0000313" key="2">
    <source>
        <dbReference type="Proteomes" id="UP000502118"/>
    </source>
</evidence>
<protein>
    <submittedName>
        <fullName evidence="1">Glutamyl-tRNA amidotransferase</fullName>
    </submittedName>
</protein>
<gene>
    <name evidence="1" type="ORF">HLA92_01090</name>
</gene>
<dbReference type="SUPFAM" id="SSF141000">
    <property type="entry name" value="Glu-tRNAGln amidotransferase C subunit"/>
    <property type="match status" value="1"/>
</dbReference>